<dbReference type="SMART" id="SM00320">
    <property type="entry name" value="WD40"/>
    <property type="match status" value="6"/>
</dbReference>
<name>A0A2S5CHE7_9GAMM</name>
<organism evidence="2 3">
    <name type="scientific">Methylovulum psychrotolerans</name>
    <dbReference type="NCBI Taxonomy" id="1704499"/>
    <lineage>
        <taxon>Bacteria</taxon>
        <taxon>Pseudomonadati</taxon>
        <taxon>Pseudomonadota</taxon>
        <taxon>Gammaproteobacteria</taxon>
        <taxon>Methylococcales</taxon>
        <taxon>Methylococcaceae</taxon>
        <taxon>Methylovulum</taxon>
    </lineage>
</organism>
<dbReference type="SUPFAM" id="SSF51120">
    <property type="entry name" value="beta-Roll"/>
    <property type="match status" value="2"/>
</dbReference>
<gene>
    <name evidence="2" type="ORF">AADEFJLK_03992</name>
</gene>
<dbReference type="PROSITE" id="PS00330">
    <property type="entry name" value="HEMOLYSIN_CALCIUM"/>
    <property type="match status" value="1"/>
</dbReference>
<dbReference type="GO" id="GO:0005509">
    <property type="term" value="F:calcium ion binding"/>
    <property type="evidence" value="ECO:0007669"/>
    <property type="project" value="InterPro"/>
</dbReference>
<dbReference type="RefSeq" id="WP_103975521.1">
    <property type="nucleotide sequence ID" value="NZ_PGFZ01000013.1"/>
</dbReference>
<evidence type="ECO:0000313" key="3">
    <source>
        <dbReference type="Proteomes" id="UP000237423"/>
    </source>
</evidence>
<evidence type="ECO:0000313" key="2">
    <source>
        <dbReference type="EMBL" id="POZ50243.1"/>
    </source>
</evidence>
<protein>
    <submittedName>
        <fullName evidence="2">Calcium-binding protein</fullName>
    </submittedName>
</protein>
<dbReference type="AlphaFoldDB" id="A0A2S5CHE7"/>
<dbReference type="InterPro" id="IPR011049">
    <property type="entry name" value="Serralysin-like_metalloprot_C"/>
</dbReference>
<dbReference type="Gene3D" id="2.150.10.10">
    <property type="entry name" value="Serralysin-like metalloprotease, C-terminal"/>
    <property type="match status" value="1"/>
</dbReference>
<dbReference type="InterPro" id="IPR036322">
    <property type="entry name" value="WD40_repeat_dom_sf"/>
</dbReference>
<dbReference type="InterPro" id="IPR018511">
    <property type="entry name" value="Hemolysin-typ_Ca-bd_CS"/>
</dbReference>
<sequence length="1047" mass="106115">MTNKKTTAMAVSDNLVVVTTPVYESAAANVPLPTSGVNTAPRFSSSFKVFATTDFGGTDDGRALAIQADGKFVVAGSGNGDFALARYNTDGSLDTNFDGDGKVTTDFTGFQDTINAMVLQTNGKILVAGSSVNGFYRDFALARYNADGSLDTSFDGDGKLTTDFSGDNDSINSLVVQADGKILAAGKSFSNSIFGGYDNFALARYNTDGSLDVSFSGDGKLTTQFSFNASINSVNLQSDGKILVTGDSNAGANTYSDFALARYNADGSLDTSFGGSGKLTTSLSAYHDGINATTLLAGGKILVAGYSNNYSTFALVRYNSNGSLDTSFNGSGTVTTDFSGFQDIVNSITVQADGKILVAGWSYTTATGADFALARYNTDGSLDTSFDGDGKLTTDLSGKNDYGNSVAVQANGQIVVAGNSDGNFALTLYNSDGSLANKSPAGSYVENGAAVKLDNFLQLNDDSLDSLNNYSGATVTLARQGGASSDDVFTLDATGTLFTVYQNFLLSNGEIFADFTSSNGVLTLHFSSLGTPATQALVKGVLQHVTYSNTAGVLPAKVLLDWTANDGNTGSQGSGGALSTVYTSTVNMVAVNDAPTGTDKIVNTPINTAYTVTVNDFGFSDPNDSPANTLNKVIISQLPTVGSLTLLGTAVTVGQAVSVTNITAGLLKFTPATGASGAHYAQIGFKVQDNGGTANGGVDTDTVSRFLTVNVGFSNHAPTGTVTISGLATQGQVLTASNSLADVDGLGPITYTWKSGATVLGTGNTYTLKATDIETKVTATASYTDLAGTAESVISAATVLVGAATTGTANADVLLGSAGNDMLLGAAGNDVLVGDLGDDLLDGGSGIDTLVGGAGNDTYIVDNAADIVAELNKGGTDTVDASVSVTLTLNVENLVLTGTAALNGTGNGSNNDLLGNAAANVLSGGAGNDTINGGAGNDNLTGGTGKDTFIFNSPLTANADTITDFKVVDDTIQLENAVFTQLTATGVLNAANLKIGTGASDANDFIVYNPSTGALFYDADGSGAGAAVQIATVGVNLAMTNADFMVS</sequence>
<dbReference type="EMBL" id="PGFZ01000013">
    <property type="protein sequence ID" value="POZ50243.1"/>
    <property type="molecule type" value="Genomic_DNA"/>
</dbReference>
<dbReference type="Gene3D" id="2.60.40.2700">
    <property type="match status" value="1"/>
</dbReference>
<dbReference type="InterPro" id="IPR001680">
    <property type="entry name" value="WD40_rpt"/>
</dbReference>
<reference evidence="2 3" key="1">
    <citation type="submission" date="2017-11" db="EMBL/GenBank/DDBJ databases">
        <title>Draft Genome Sequence of Methylobacter psychrotolerans Sph1T, an Obligate Methanotroph from Low-Temperature Environments.</title>
        <authorList>
            <person name="Oshkin I.Y."/>
            <person name="Miroshnikov K."/>
            <person name="Belova S.E."/>
            <person name="Korzhenkov A."/>
            <person name="Toshchakov S.V."/>
            <person name="Dedysh S.N."/>
        </authorList>
    </citation>
    <scope>NUCLEOTIDE SEQUENCE [LARGE SCALE GENOMIC DNA]</scope>
    <source>
        <strain evidence="2 3">Sph1</strain>
    </source>
</reference>
<dbReference type="Gene3D" id="2.80.10.50">
    <property type="match status" value="3"/>
</dbReference>
<dbReference type="InterPro" id="IPR001343">
    <property type="entry name" value="Hemolysn_Ca-bd"/>
</dbReference>
<dbReference type="InterPro" id="IPR013431">
    <property type="entry name" value="Delta_60_rpt"/>
</dbReference>
<dbReference type="NCBIfam" id="TIGR02608">
    <property type="entry name" value="delta_60_rpt"/>
    <property type="match status" value="7"/>
</dbReference>
<accession>A0A2S5CHE7</accession>
<dbReference type="SUPFAM" id="SSF50978">
    <property type="entry name" value="WD40 repeat-like"/>
    <property type="match status" value="1"/>
</dbReference>
<dbReference type="PRINTS" id="PR00313">
    <property type="entry name" value="CABNDNGRPT"/>
</dbReference>
<dbReference type="Pfam" id="PF00353">
    <property type="entry name" value="HemolysinCabind"/>
    <property type="match status" value="2"/>
</dbReference>
<dbReference type="Pfam" id="PF17164">
    <property type="entry name" value="DUF5122"/>
    <property type="match status" value="7"/>
</dbReference>
<keyword evidence="1" id="KW-0106">Calcium</keyword>
<evidence type="ECO:0000256" key="1">
    <source>
        <dbReference type="ARBA" id="ARBA00022837"/>
    </source>
</evidence>
<comment type="caution">
    <text evidence="2">The sequence shown here is derived from an EMBL/GenBank/DDBJ whole genome shotgun (WGS) entry which is preliminary data.</text>
</comment>
<dbReference type="Proteomes" id="UP000237423">
    <property type="component" value="Unassembled WGS sequence"/>
</dbReference>
<proteinExistence type="predicted"/>